<comment type="caution">
    <text evidence="2">The sequence shown here is derived from an EMBL/GenBank/DDBJ whole genome shotgun (WGS) entry which is preliminary data.</text>
</comment>
<evidence type="ECO:0000313" key="3">
    <source>
        <dbReference type="Proteomes" id="UP000663855"/>
    </source>
</evidence>
<organism evidence="2 3">
    <name type="scientific">Rotaria magnacalcarata</name>
    <dbReference type="NCBI Taxonomy" id="392030"/>
    <lineage>
        <taxon>Eukaryota</taxon>
        <taxon>Metazoa</taxon>
        <taxon>Spiralia</taxon>
        <taxon>Gnathifera</taxon>
        <taxon>Rotifera</taxon>
        <taxon>Eurotatoria</taxon>
        <taxon>Bdelloidea</taxon>
        <taxon>Philodinida</taxon>
        <taxon>Philodinidae</taxon>
        <taxon>Rotaria</taxon>
    </lineage>
</organism>
<evidence type="ECO:0000256" key="1">
    <source>
        <dbReference type="SAM" id="MobiDB-lite"/>
    </source>
</evidence>
<proteinExistence type="predicted"/>
<dbReference type="EMBL" id="CAJNOV010012355">
    <property type="protein sequence ID" value="CAF1482496.1"/>
    <property type="molecule type" value="Genomic_DNA"/>
</dbReference>
<name>A0A815RVL5_9BILA</name>
<protein>
    <submittedName>
        <fullName evidence="2">Uncharacterized protein</fullName>
    </submittedName>
</protein>
<gene>
    <name evidence="2" type="ORF">CJN711_LOCUS26241</name>
</gene>
<feature type="region of interest" description="Disordered" evidence="1">
    <location>
        <begin position="87"/>
        <end position="108"/>
    </location>
</feature>
<accession>A0A815RVL5</accession>
<feature type="compositionally biased region" description="Low complexity" evidence="1">
    <location>
        <begin position="97"/>
        <end position="108"/>
    </location>
</feature>
<reference evidence="2" key="1">
    <citation type="submission" date="2021-02" db="EMBL/GenBank/DDBJ databases">
        <authorList>
            <person name="Nowell W R."/>
        </authorList>
    </citation>
    <scope>NUCLEOTIDE SEQUENCE</scope>
</reference>
<sequence>MGNSRSHVAPSRPLKILDSQTRARYKNHHELTRLNDKIRQITFEKNTAVSRITCDQHNTKLQLHQMQHESEQRKFFKRLHRFNRQNSTTSISESDFSDASDTSLSDSPSLLVHNTNASMEWEKSIYIPGKQFNGKKTTKSSTIFDTLQSQYSSKLDSLHAFDQTESSRLYDQLSLQQLAEAMKKSIKISVARAARDSNVTARRTAKIY</sequence>
<dbReference type="Proteomes" id="UP000663855">
    <property type="component" value="Unassembled WGS sequence"/>
</dbReference>
<dbReference type="AlphaFoldDB" id="A0A815RVL5"/>
<evidence type="ECO:0000313" key="2">
    <source>
        <dbReference type="EMBL" id="CAF1482496.1"/>
    </source>
</evidence>